<reference evidence="7" key="1">
    <citation type="submission" date="2020-05" db="UniProtKB">
        <authorList>
            <consortium name="EnsemblMetazoa"/>
        </authorList>
    </citation>
    <scope>IDENTIFICATION</scope>
    <source>
        <strain evidence="7">USDA</strain>
    </source>
</reference>
<dbReference type="SUPFAM" id="SSF50494">
    <property type="entry name" value="Trypsin-like serine proteases"/>
    <property type="match status" value="1"/>
</dbReference>
<evidence type="ECO:0000313" key="7">
    <source>
        <dbReference type="EnsemblMetazoa" id="SCAU009524-PA"/>
    </source>
</evidence>
<dbReference type="STRING" id="35570.A0A1I8PMS5"/>
<evidence type="ECO:0000256" key="1">
    <source>
        <dbReference type="ARBA" id="ARBA00022670"/>
    </source>
</evidence>
<evidence type="ECO:0000256" key="2">
    <source>
        <dbReference type="ARBA" id="ARBA00022801"/>
    </source>
</evidence>
<gene>
    <name evidence="7" type="primary">106095281</name>
</gene>
<evidence type="ECO:0000256" key="4">
    <source>
        <dbReference type="ARBA" id="ARBA00023157"/>
    </source>
</evidence>
<dbReference type="AlphaFoldDB" id="A0A1I8PMS5"/>
<keyword evidence="3" id="KW-0720">Serine protease</keyword>
<evidence type="ECO:0000313" key="8">
    <source>
        <dbReference type="Proteomes" id="UP000095300"/>
    </source>
</evidence>
<dbReference type="InterPro" id="IPR001254">
    <property type="entry name" value="Trypsin_dom"/>
</dbReference>
<sequence length="276" mass="30685">MYYPQCNVVLRLAIGVLLITSLGRVCASSDNARSKIAGRRALENEANWHVAIVHEKHLKCSGSLLRNNIVLTSAECIKDLDILDLKIRAGSKTFKRGGQLRAVAEKVYHPQYNPAEHSYNIGLLKLKRSLNFTQDNVDTVRLPTAKRLELPTSVFVYGWGISSLNANKTLTRHLRVAKYRVYSEDICQSYLSAKDISNAENIFCVGDQGKDLEICNDDVGAPAVNKNGVQYGTISFGGKCSSQKTIIATNLVPHLSWIREKVNAWRGQNDIKTPVE</sequence>
<dbReference type="InterPro" id="IPR009003">
    <property type="entry name" value="Peptidase_S1_PA"/>
</dbReference>
<feature type="chain" id="PRO_5009326908" description="Peptidase S1 domain-containing protein" evidence="5">
    <location>
        <begin position="28"/>
        <end position="276"/>
    </location>
</feature>
<keyword evidence="8" id="KW-1185">Reference proteome</keyword>
<dbReference type="FunFam" id="2.40.10.10:FF:000068">
    <property type="entry name" value="transmembrane protease serine 2"/>
    <property type="match status" value="1"/>
</dbReference>
<dbReference type="Proteomes" id="UP000095300">
    <property type="component" value="Unassembled WGS sequence"/>
</dbReference>
<dbReference type="PANTHER" id="PTHR24276">
    <property type="entry name" value="POLYSERASE-RELATED"/>
    <property type="match status" value="1"/>
</dbReference>
<dbReference type="Gene3D" id="2.40.10.10">
    <property type="entry name" value="Trypsin-like serine proteases"/>
    <property type="match status" value="1"/>
</dbReference>
<feature type="domain" description="Peptidase S1" evidence="6">
    <location>
        <begin position="35"/>
        <end position="263"/>
    </location>
</feature>
<dbReference type="SMART" id="SM00020">
    <property type="entry name" value="Tryp_SPc"/>
    <property type="match status" value="1"/>
</dbReference>
<dbReference type="KEGG" id="scac:106095281"/>
<dbReference type="PANTHER" id="PTHR24276:SF98">
    <property type="entry name" value="FI18310P1-RELATED"/>
    <property type="match status" value="1"/>
</dbReference>
<feature type="signal peptide" evidence="5">
    <location>
        <begin position="1"/>
        <end position="27"/>
    </location>
</feature>
<dbReference type="EnsemblMetazoa" id="SCAU009524-RA">
    <property type="protein sequence ID" value="SCAU009524-PA"/>
    <property type="gene ID" value="SCAU009524"/>
</dbReference>
<keyword evidence="1" id="KW-0645">Protease</keyword>
<dbReference type="PROSITE" id="PS50240">
    <property type="entry name" value="TRYPSIN_DOM"/>
    <property type="match status" value="1"/>
</dbReference>
<dbReference type="InterPro" id="IPR050430">
    <property type="entry name" value="Peptidase_S1"/>
</dbReference>
<protein>
    <recommendedName>
        <fullName evidence="6">Peptidase S1 domain-containing protein</fullName>
    </recommendedName>
</protein>
<accession>A0A1I8PMS5</accession>
<evidence type="ECO:0000256" key="3">
    <source>
        <dbReference type="ARBA" id="ARBA00022825"/>
    </source>
</evidence>
<keyword evidence="4" id="KW-1015">Disulfide bond</keyword>
<keyword evidence="5" id="KW-0732">Signal</keyword>
<evidence type="ECO:0000259" key="6">
    <source>
        <dbReference type="PROSITE" id="PS50240"/>
    </source>
</evidence>
<dbReference type="OrthoDB" id="6380398at2759"/>
<name>A0A1I8PMS5_STOCA</name>
<dbReference type="InterPro" id="IPR043504">
    <property type="entry name" value="Peptidase_S1_PA_chymotrypsin"/>
</dbReference>
<dbReference type="GO" id="GO:0006508">
    <property type="term" value="P:proteolysis"/>
    <property type="evidence" value="ECO:0007669"/>
    <property type="project" value="UniProtKB-KW"/>
</dbReference>
<dbReference type="CDD" id="cd00190">
    <property type="entry name" value="Tryp_SPc"/>
    <property type="match status" value="1"/>
</dbReference>
<organism evidence="7 8">
    <name type="scientific">Stomoxys calcitrans</name>
    <name type="common">Stable fly</name>
    <name type="synonym">Conops calcitrans</name>
    <dbReference type="NCBI Taxonomy" id="35570"/>
    <lineage>
        <taxon>Eukaryota</taxon>
        <taxon>Metazoa</taxon>
        <taxon>Ecdysozoa</taxon>
        <taxon>Arthropoda</taxon>
        <taxon>Hexapoda</taxon>
        <taxon>Insecta</taxon>
        <taxon>Pterygota</taxon>
        <taxon>Neoptera</taxon>
        <taxon>Endopterygota</taxon>
        <taxon>Diptera</taxon>
        <taxon>Brachycera</taxon>
        <taxon>Muscomorpha</taxon>
        <taxon>Muscoidea</taxon>
        <taxon>Muscidae</taxon>
        <taxon>Stomoxys</taxon>
    </lineage>
</organism>
<dbReference type="VEuPathDB" id="VectorBase:SCAU009524"/>
<dbReference type="Pfam" id="PF00089">
    <property type="entry name" value="Trypsin"/>
    <property type="match status" value="1"/>
</dbReference>
<evidence type="ECO:0000256" key="5">
    <source>
        <dbReference type="SAM" id="SignalP"/>
    </source>
</evidence>
<proteinExistence type="predicted"/>
<dbReference type="GO" id="GO:0004252">
    <property type="term" value="F:serine-type endopeptidase activity"/>
    <property type="evidence" value="ECO:0007669"/>
    <property type="project" value="InterPro"/>
</dbReference>
<keyword evidence="2" id="KW-0378">Hydrolase</keyword>